<dbReference type="EMBL" id="JBHSNS010000009">
    <property type="protein sequence ID" value="MFC5730549.1"/>
    <property type="molecule type" value="Genomic_DNA"/>
</dbReference>
<protein>
    <submittedName>
        <fullName evidence="6">LppX_LprAFG lipoprotein</fullName>
    </submittedName>
</protein>
<accession>A0ABW0ZLT6</accession>
<evidence type="ECO:0000313" key="6">
    <source>
        <dbReference type="EMBL" id="MFC5730549.1"/>
    </source>
</evidence>
<dbReference type="InterPro" id="IPR018247">
    <property type="entry name" value="EF_Hand_1_Ca_BS"/>
</dbReference>
<organism evidence="6 7">
    <name type="scientific">Nocardioides vastitatis</name>
    <dbReference type="NCBI Taxonomy" id="2568655"/>
    <lineage>
        <taxon>Bacteria</taxon>
        <taxon>Bacillati</taxon>
        <taxon>Actinomycetota</taxon>
        <taxon>Actinomycetes</taxon>
        <taxon>Propionibacteriales</taxon>
        <taxon>Nocardioidaceae</taxon>
        <taxon>Nocardioides</taxon>
    </lineage>
</organism>
<evidence type="ECO:0000256" key="5">
    <source>
        <dbReference type="SAM" id="SignalP"/>
    </source>
</evidence>
<keyword evidence="3" id="KW-1003">Cell membrane</keyword>
<comment type="subcellular location">
    <subcellularLocation>
        <location evidence="1">Cell envelope</location>
    </subcellularLocation>
</comment>
<feature type="compositionally biased region" description="Polar residues" evidence="4">
    <location>
        <begin position="31"/>
        <end position="41"/>
    </location>
</feature>
<evidence type="ECO:0000256" key="1">
    <source>
        <dbReference type="ARBA" id="ARBA00004196"/>
    </source>
</evidence>
<feature type="region of interest" description="Disordered" evidence="4">
    <location>
        <begin position="31"/>
        <end position="54"/>
    </location>
</feature>
<evidence type="ECO:0000256" key="2">
    <source>
        <dbReference type="ARBA" id="ARBA00009194"/>
    </source>
</evidence>
<name>A0ABW0ZLT6_9ACTN</name>
<comment type="similarity">
    <text evidence="2">Belongs to the LppX/LprAFG lipoprotein family.</text>
</comment>
<comment type="caution">
    <text evidence="6">The sequence shown here is derived from an EMBL/GenBank/DDBJ whole genome shotgun (WGS) entry which is preliminary data.</text>
</comment>
<feature type="chain" id="PRO_5046085830" evidence="5">
    <location>
        <begin position="29"/>
        <end position="255"/>
    </location>
</feature>
<dbReference type="RefSeq" id="WP_168798298.1">
    <property type="nucleotide sequence ID" value="NZ_JBHSNS010000009.1"/>
</dbReference>
<dbReference type="PROSITE" id="PS51257">
    <property type="entry name" value="PROKAR_LIPOPROTEIN"/>
    <property type="match status" value="1"/>
</dbReference>
<keyword evidence="7" id="KW-1185">Reference proteome</keyword>
<dbReference type="SUPFAM" id="SSF89392">
    <property type="entry name" value="Prokaryotic lipoproteins and lipoprotein localization factors"/>
    <property type="match status" value="1"/>
</dbReference>
<dbReference type="PROSITE" id="PS00018">
    <property type="entry name" value="EF_HAND_1"/>
    <property type="match status" value="1"/>
</dbReference>
<gene>
    <name evidence="6" type="ORF">ACFPQB_16635</name>
</gene>
<feature type="signal peptide" evidence="5">
    <location>
        <begin position="1"/>
        <end position="28"/>
    </location>
</feature>
<evidence type="ECO:0000313" key="7">
    <source>
        <dbReference type="Proteomes" id="UP001596072"/>
    </source>
</evidence>
<dbReference type="Pfam" id="PF07161">
    <property type="entry name" value="LppX_LprAFG"/>
    <property type="match status" value="1"/>
</dbReference>
<dbReference type="InterPro" id="IPR029046">
    <property type="entry name" value="LolA/LolB/LppX"/>
</dbReference>
<dbReference type="InterPro" id="IPR009830">
    <property type="entry name" value="LppX/LprAFG"/>
</dbReference>
<proteinExistence type="inferred from homology"/>
<evidence type="ECO:0000256" key="4">
    <source>
        <dbReference type="SAM" id="MobiDB-lite"/>
    </source>
</evidence>
<dbReference type="Proteomes" id="UP001596072">
    <property type="component" value="Unassembled WGS sequence"/>
</dbReference>
<sequence length="255" mass="26615">MTIRLGHRRATRVAAAVLVGLLSVTGLASCTGGSDDSVTSNKELDDDDDGEVSPQEVMEGAKRHLDETSGITVELSTGDDPGVDFLSAATGTIVAEPPAFEGTVSGRVSGFEASSINVVSTGGTLYVEAPVVGWTDDYQPAELCAPDPALLLDPDTGVGNVLTSSEDLEEGDTERGGQDNKVVLTTFTGTAPGDAIRELLPCAEDDSYDVRYRVDSDGKLQSVDMTGAFFPDSEPVTYAIEVTGYDVTKDISAPQ</sequence>
<dbReference type="Gene3D" id="2.50.20.20">
    <property type="match status" value="1"/>
</dbReference>
<reference evidence="7" key="1">
    <citation type="journal article" date="2019" name="Int. J. Syst. Evol. Microbiol.">
        <title>The Global Catalogue of Microorganisms (GCM) 10K type strain sequencing project: providing services to taxonomists for standard genome sequencing and annotation.</title>
        <authorList>
            <consortium name="The Broad Institute Genomics Platform"/>
            <consortium name="The Broad Institute Genome Sequencing Center for Infectious Disease"/>
            <person name="Wu L."/>
            <person name="Ma J."/>
        </authorList>
    </citation>
    <scope>NUCLEOTIDE SEQUENCE [LARGE SCALE GENOMIC DNA]</scope>
    <source>
        <strain evidence="7">YIM 94188</strain>
    </source>
</reference>
<keyword evidence="5" id="KW-0732">Signal</keyword>
<dbReference type="CDD" id="cd16334">
    <property type="entry name" value="LppX-like"/>
    <property type="match status" value="1"/>
</dbReference>
<keyword evidence="3" id="KW-0472">Membrane</keyword>
<keyword evidence="6" id="KW-0449">Lipoprotein</keyword>
<evidence type="ECO:0000256" key="3">
    <source>
        <dbReference type="ARBA" id="ARBA00022475"/>
    </source>
</evidence>